<comment type="caution">
    <text evidence="2">The sequence shown here is derived from an EMBL/GenBank/DDBJ whole genome shotgun (WGS) entry which is preliminary data.</text>
</comment>
<dbReference type="Gene3D" id="2.60.40.420">
    <property type="entry name" value="Cupredoxins - blue copper proteins"/>
    <property type="match status" value="1"/>
</dbReference>
<evidence type="ECO:0008006" key="4">
    <source>
        <dbReference type="Google" id="ProtNLM"/>
    </source>
</evidence>
<dbReference type="SUPFAM" id="SSF49503">
    <property type="entry name" value="Cupredoxins"/>
    <property type="match status" value="1"/>
</dbReference>
<sequence length="535" mass="56886">MSSSRRRFLELGAIASIGGMASAYGVGASRSQQGNGDGSEDGDGTGDSEEPAVTVTARQEPDNAFYWVLPGERRLSPMVFGTAENPRNGTDLLEARIEQARQLPDPLGEAVPQLLEDLPFLVAAPDEAREPIEEAGEGGIAGGGLGNETNATAGNETNVTDANVTDGGNGGLGNETNVTDGNVTAGGNGGLEETGEDAIAQQVLAEPTLYSDNAEVTSGSFEITYEDHRPYDLPGMPGDTPDAIDLSAQFTDPAGNEYEIEHDHVIQPPIPGYETGGGVLTDGFLHGITGTGSPLFPRAYTYGASWGVGNLHVNGELATEEGFRVIHFMTTQTVRDAQYDMALDEEMPLEPSNTIAGQIHHTHGVVLPIRPTDDGPVYDPVPTAFELPNGDTQPFIHAMWEQDELVEGPFADWEFPGGEGSQETDENGETDAEADIRLVGETQGWQGEAPDDISGTENPTLELEEGTEYVLVWENGDGLQHNFAIEDETGEDLLASEFMGDEGSTQTVTFTASAEMAEYYCQVHPDSMRGSVDVQ</sequence>
<dbReference type="RefSeq" id="WP_277521580.1">
    <property type="nucleotide sequence ID" value="NZ_JAMQOT010000003.1"/>
</dbReference>
<evidence type="ECO:0000313" key="2">
    <source>
        <dbReference type="EMBL" id="MDF9746064.1"/>
    </source>
</evidence>
<feature type="compositionally biased region" description="Acidic residues" evidence="1">
    <location>
        <begin position="38"/>
        <end position="50"/>
    </location>
</feature>
<dbReference type="Proteomes" id="UP001154061">
    <property type="component" value="Unassembled WGS sequence"/>
</dbReference>
<keyword evidence="3" id="KW-1185">Reference proteome</keyword>
<dbReference type="PROSITE" id="PS51318">
    <property type="entry name" value="TAT"/>
    <property type="match status" value="1"/>
</dbReference>
<protein>
    <recommendedName>
        <fullName evidence="4">Blue (type 1) copper domain-containing protein</fullName>
    </recommendedName>
</protein>
<dbReference type="InterPro" id="IPR008972">
    <property type="entry name" value="Cupredoxin"/>
</dbReference>
<dbReference type="InterPro" id="IPR006311">
    <property type="entry name" value="TAT_signal"/>
</dbReference>
<feature type="region of interest" description="Disordered" evidence="1">
    <location>
        <begin position="137"/>
        <end position="186"/>
    </location>
</feature>
<reference evidence="2" key="1">
    <citation type="submission" date="2022-06" db="EMBL/GenBank/DDBJ databases">
        <title>Natrinema sp. a new haloarchaeum isolate from saline soil.</title>
        <authorList>
            <person name="Strakova D."/>
            <person name="Galisteo C."/>
            <person name="Sanchez-Porro C."/>
            <person name="Ventosa A."/>
        </authorList>
    </citation>
    <scope>NUCLEOTIDE SEQUENCE</scope>
    <source>
        <strain evidence="2">S1CR25-10</strain>
    </source>
</reference>
<feature type="region of interest" description="Disordered" evidence="1">
    <location>
        <begin position="26"/>
        <end position="59"/>
    </location>
</feature>
<evidence type="ECO:0000256" key="1">
    <source>
        <dbReference type="SAM" id="MobiDB-lite"/>
    </source>
</evidence>
<feature type="compositionally biased region" description="Gly residues" evidence="1">
    <location>
        <begin position="137"/>
        <end position="146"/>
    </location>
</feature>
<accession>A0A9Q4L1U8</accession>
<dbReference type="AlphaFoldDB" id="A0A9Q4L1U8"/>
<name>A0A9Q4L1U8_9EURY</name>
<organism evidence="2 3">
    <name type="scientific">Natrinema salsiterrestre</name>
    <dbReference type="NCBI Taxonomy" id="2950540"/>
    <lineage>
        <taxon>Archaea</taxon>
        <taxon>Methanobacteriati</taxon>
        <taxon>Methanobacteriota</taxon>
        <taxon>Stenosarchaea group</taxon>
        <taxon>Halobacteria</taxon>
        <taxon>Halobacteriales</taxon>
        <taxon>Natrialbaceae</taxon>
        <taxon>Natrinema</taxon>
    </lineage>
</organism>
<proteinExistence type="predicted"/>
<dbReference type="EMBL" id="JAMQOT010000003">
    <property type="protein sequence ID" value="MDF9746064.1"/>
    <property type="molecule type" value="Genomic_DNA"/>
</dbReference>
<gene>
    <name evidence="2" type="ORF">NDI89_10770</name>
</gene>
<evidence type="ECO:0000313" key="3">
    <source>
        <dbReference type="Proteomes" id="UP001154061"/>
    </source>
</evidence>
<feature type="compositionally biased region" description="Low complexity" evidence="1">
    <location>
        <begin position="147"/>
        <end position="160"/>
    </location>
</feature>